<feature type="compositionally biased region" description="Acidic residues" evidence="1">
    <location>
        <begin position="52"/>
        <end position="65"/>
    </location>
</feature>
<evidence type="ECO:0000256" key="1">
    <source>
        <dbReference type="SAM" id="MobiDB-lite"/>
    </source>
</evidence>
<sequence>MYDDSRGIVLFFEIIVKYVLTGDVRIHIIRGGVMSTTTVNNAIQQKESSQQQDDDDQEEGTDDEG</sequence>
<dbReference type="EMBL" id="LJKA01000047">
    <property type="protein sequence ID" value="KZD33203.1"/>
    <property type="molecule type" value="Genomic_DNA"/>
</dbReference>
<evidence type="ECO:0000313" key="3">
    <source>
        <dbReference type="Proteomes" id="UP000076501"/>
    </source>
</evidence>
<comment type="caution">
    <text evidence="2">The sequence shown here is derived from an EMBL/GenBank/DDBJ whole genome shotgun (WGS) entry which is preliminary data.</text>
</comment>
<dbReference type="PATRIC" id="fig|1396.539.peg.2242"/>
<name>A0A164EME3_BACCE</name>
<accession>A0A164EME3</accession>
<organism evidence="2 3">
    <name type="scientific">Bacillus cereus</name>
    <dbReference type="NCBI Taxonomy" id="1396"/>
    <lineage>
        <taxon>Bacteria</taxon>
        <taxon>Bacillati</taxon>
        <taxon>Bacillota</taxon>
        <taxon>Bacilli</taxon>
        <taxon>Bacillales</taxon>
        <taxon>Bacillaceae</taxon>
        <taxon>Bacillus</taxon>
        <taxon>Bacillus cereus group</taxon>
    </lineage>
</organism>
<reference evidence="2 3" key="1">
    <citation type="submission" date="2015-09" db="EMBL/GenBank/DDBJ databases">
        <title>Bacillus cereus food isolates.</title>
        <authorList>
            <person name="Boekhorst J."/>
        </authorList>
    </citation>
    <scope>NUCLEOTIDE SEQUENCE [LARGE SCALE GENOMIC DNA]</scope>
    <source>
        <strain evidence="2 3">B4082</strain>
    </source>
</reference>
<protein>
    <submittedName>
        <fullName evidence="2">Uncharacterized protein</fullName>
    </submittedName>
</protein>
<feature type="region of interest" description="Disordered" evidence="1">
    <location>
        <begin position="45"/>
        <end position="65"/>
    </location>
</feature>
<evidence type="ECO:0000313" key="2">
    <source>
        <dbReference type="EMBL" id="KZD33203.1"/>
    </source>
</evidence>
<dbReference type="Proteomes" id="UP000076501">
    <property type="component" value="Unassembled WGS sequence"/>
</dbReference>
<gene>
    <name evidence="2" type="ORF">B4082_3271</name>
</gene>
<proteinExistence type="predicted"/>
<dbReference type="AlphaFoldDB" id="A0A164EME3"/>